<evidence type="ECO:0000256" key="9">
    <source>
        <dbReference type="ARBA" id="ARBA00023002"/>
    </source>
</evidence>
<feature type="binding site" evidence="12">
    <location>
        <begin position="328"/>
        <end position="329"/>
    </location>
    <ligand>
        <name>NADP(+)</name>
        <dbReference type="ChEBI" id="CHEBI:58349"/>
    </ligand>
</feature>
<dbReference type="FunFam" id="3.30.360.10:FF:000016">
    <property type="entry name" value="Probable aspartate-semialdehyde dehydrogenase"/>
    <property type="match status" value="1"/>
</dbReference>
<feature type="binding site" evidence="12">
    <location>
        <position position="175"/>
    </location>
    <ligand>
        <name>substrate</name>
    </ligand>
</feature>
<dbReference type="CDD" id="cd18130">
    <property type="entry name" value="ASADH_C_arch_fung_like"/>
    <property type="match status" value="1"/>
</dbReference>
<dbReference type="RefSeq" id="WP_048073497.1">
    <property type="nucleotide sequence ID" value="NZ_DAISQW010000013.1"/>
</dbReference>
<feature type="binding site" evidence="12">
    <location>
        <position position="109"/>
    </location>
    <ligand>
        <name>phosphate</name>
        <dbReference type="ChEBI" id="CHEBI:43474"/>
    </ligand>
</feature>
<comment type="subunit">
    <text evidence="12">Homodimer.</text>
</comment>
<dbReference type="InterPro" id="IPR036291">
    <property type="entry name" value="NAD(P)-bd_dom_sf"/>
</dbReference>
<comment type="catalytic activity">
    <reaction evidence="12">
        <text>L-aspartate 4-semialdehyde + phosphate + NADP(+) = 4-phospho-L-aspartate + NADPH + H(+)</text>
        <dbReference type="Rhea" id="RHEA:24284"/>
        <dbReference type="ChEBI" id="CHEBI:15378"/>
        <dbReference type="ChEBI" id="CHEBI:43474"/>
        <dbReference type="ChEBI" id="CHEBI:57535"/>
        <dbReference type="ChEBI" id="CHEBI:57783"/>
        <dbReference type="ChEBI" id="CHEBI:58349"/>
        <dbReference type="ChEBI" id="CHEBI:537519"/>
        <dbReference type="EC" id="1.2.1.11"/>
    </reaction>
</comment>
<evidence type="ECO:0000256" key="4">
    <source>
        <dbReference type="ARBA" id="ARBA00013120"/>
    </source>
</evidence>
<evidence type="ECO:0000256" key="1">
    <source>
        <dbReference type="ARBA" id="ARBA00005021"/>
    </source>
</evidence>
<dbReference type="UniPathway" id="UPA00050">
    <property type="reaction ID" value="UER00463"/>
</dbReference>
<evidence type="ECO:0000256" key="6">
    <source>
        <dbReference type="ARBA" id="ARBA00022697"/>
    </source>
</evidence>
<feature type="binding site" evidence="12">
    <location>
        <position position="201"/>
    </location>
    <ligand>
        <name>substrate</name>
    </ligand>
</feature>
<evidence type="ECO:0000256" key="10">
    <source>
        <dbReference type="ARBA" id="ARBA00023154"/>
    </source>
</evidence>
<evidence type="ECO:0000259" key="14">
    <source>
        <dbReference type="SMART" id="SM00859"/>
    </source>
</evidence>
<dbReference type="UniPathway" id="UPA00051">
    <property type="reaction ID" value="UER00464"/>
</dbReference>
<dbReference type="SMART" id="SM00859">
    <property type="entry name" value="Semialdhyde_dh"/>
    <property type="match status" value="1"/>
</dbReference>
<dbReference type="GO" id="GO:0009089">
    <property type="term" value="P:lysine biosynthetic process via diaminopimelate"/>
    <property type="evidence" value="ECO:0007669"/>
    <property type="project" value="UniProtKB-UniRule"/>
</dbReference>
<dbReference type="InterPro" id="IPR000534">
    <property type="entry name" value="Semialdehyde_DH_NAD-bd"/>
</dbReference>
<proteinExistence type="inferred from homology"/>
<gene>
    <name evidence="12 15" type="primary">asd</name>
    <name evidence="15" type="ORF">DSM1535_2151</name>
</gene>
<comment type="pathway">
    <text evidence="2 12">Amino-acid biosynthesis; L-threonine biosynthesis; L-threonine from L-aspartate: step 2/5.</text>
</comment>
<evidence type="ECO:0000256" key="12">
    <source>
        <dbReference type="HAMAP-Rule" id="MF_02121"/>
    </source>
</evidence>
<dbReference type="InterPro" id="IPR012080">
    <property type="entry name" value="Asp_semialdehyde_DH"/>
</dbReference>
<evidence type="ECO:0000256" key="13">
    <source>
        <dbReference type="PIRSR" id="PIRSR000148-1"/>
    </source>
</evidence>
<dbReference type="UniPathway" id="UPA00034">
    <property type="reaction ID" value="UER00016"/>
</dbReference>
<comment type="pathway">
    <text evidence="1 12">Amino-acid biosynthesis; L-methionine biosynthesis via de novo pathway; L-homoserine from L-aspartate: step 2/3.</text>
</comment>
<keyword evidence="6 12" id="KW-0791">Threonine biosynthesis</keyword>
<dbReference type="NCBIfam" id="TIGR00978">
    <property type="entry name" value="asd_EA"/>
    <property type="match status" value="1"/>
</dbReference>
<evidence type="ECO:0000256" key="2">
    <source>
        <dbReference type="ARBA" id="ARBA00005097"/>
    </source>
</evidence>
<evidence type="ECO:0000256" key="7">
    <source>
        <dbReference type="ARBA" id="ARBA00022857"/>
    </source>
</evidence>
<dbReference type="SUPFAM" id="SSF55347">
    <property type="entry name" value="Glyceraldehyde-3-phosphate dehydrogenase-like, C-terminal domain"/>
    <property type="match status" value="1"/>
</dbReference>
<dbReference type="KEGG" id="mfi:DSM1535_2151"/>
<dbReference type="NCBIfam" id="NF006416">
    <property type="entry name" value="PRK08664.1"/>
    <property type="match status" value="1"/>
</dbReference>
<keyword evidence="11 12" id="KW-0486">Methionine biosynthesis</keyword>
<dbReference type="PROSITE" id="PS01103">
    <property type="entry name" value="ASD"/>
    <property type="match status" value="1"/>
</dbReference>
<feature type="active site" description="Proton acceptor" evidence="12 13">
    <location>
        <position position="241"/>
    </location>
</feature>
<dbReference type="Gene3D" id="3.40.50.720">
    <property type="entry name" value="NAD(P)-binding Rossmann-like Domain"/>
    <property type="match status" value="1"/>
</dbReference>
<feature type="active site" description="Acyl-thioester intermediate" evidence="12 13">
    <location>
        <position position="148"/>
    </location>
</feature>
<dbReference type="PANTHER" id="PTHR46718">
    <property type="entry name" value="ASPARTATE-SEMIALDEHYDE DEHYDROGENASE"/>
    <property type="match status" value="1"/>
</dbReference>
<dbReference type="GO" id="GO:0051287">
    <property type="term" value="F:NAD binding"/>
    <property type="evidence" value="ECO:0007669"/>
    <property type="project" value="InterPro"/>
</dbReference>
<sequence length="348" mass="38280">MVNVGILGATGMVGQRFIQLLEDHPKFEITALTASQRSAGKKYQDAVTWHMDTPIPESVQDMVVVDTDPSQVKDVEIVFSALPADNAAVVEPKFAAAGMKVASNASAMRMEPDVPLVIPEVNPEHLDLIETQQKNRGWDGFIVTNPNCSTIALVMTLKPLYDQYDINRVYVSTMQAVSGAGYNGVPSMAMIDNLVPFIGGEEEKMESETLHLLGDFDGETVEPATFGVSTSCHRVPVVDGHTEAVFMEMDEEFHLEDVKNSLQTFQALPQKLNLYSAPEHPVIVREEENRPQPRMDRMMGKGMAVTVGRLRQDPVFPRSLKYVLLGHNTVRGAAGASILNAELINEIM</sequence>
<organism evidence="15">
    <name type="scientific">Methanobacterium formicicum</name>
    <dbReference type="NCBI Taxonomy" id="2162"/>
    <lineage>
        <taxon>Archaea</taxon>
        <taxon>Methanobacteriati</taxon>
        <taxon>Methanobacteriota</taxon>
        <taxon>Methanomada group</taxon>
        <taxon>Methanobacteria</taxon>
        <taxon>Methanobacteriales</taxon>
        <taxon>Methanobacteriaceae</taxon>
        <taxon>Methanobacterium</taxon>
    </lineage>
</organism>
<dbReference type="GO" id="GO:0046983">
    <property type="term" value="F:protein dimerization activity"/>
    <property type="evidence" value="ECO:0007669"/>
    <property type="project" value="InterPro"/>
</dbReference>
<comment type="caution">
    <text evidence="12">Lacks conserved residue(s) required for the propagation of feature annotation.</text>
</comment>
<feature type="domain" description="Semialdehyde dehydrogenase NAD-binding" evidence="14">
    <location>
        <begin position="3"/>
        <end position="129"/>
    </location>
</feature>
<name>A0A090I4T1_METFO</name>
<dbReference type="Gene3D" id="3.30.360.10">
    <property type="entry name" value="Dihydrodipicolinate Reductase, domain 2"/>
    <property type="match status" value="1"/>
</dbReference>
<comment type="similarity">
    <text evidence="3 12">Belongs to the aspartate-semialdehyde dehydrogenase family.</text>
</comment>
<dbReference type="InterPro" id="IPR051823">
    <property type="entry name" value="ASADH-related"/>
</dbReference>
<dbReference type="PATRIC" id="fig|2162.9.peg.2218"/>
<dbReference type="InterPro" id="IPR000319">
    <property type="entry name" value="Asp-semialdehyde_DH_CS"/>
</dbReference>
<comment type="function">
    <text evidence="12">Catalyzes the NADPH-dependent formation of L-aspartate-semialdehyde (L-ASA) by the reductive dephosphorylation of L-aspartyl-4-phosphate.</text>
</comment>
<evidence type="ECO:0000256" key="5">
    <source>
        <dbReference type="ARBA" id="ARBA00022605"/>
    </source>
</evidence>
<feature type="binding site" evidence="12">
    <location>
        <position position="204"/>
    </location>
    <ligand>
        <name>phosphate</name>
        <dbReference type="ChEBI" id="CHEBI:43474"/>
    </ligand>
</feature>
<keyword evidence="9 12" id="KW-0560">Oxidoreductase</keyword>
<comment type="pathway">
    <text evidence="12">Amino-acid biosynthesis; L-lysine biosynthesis via DAP pathway; (S)-tetrahydrodipicolinate from L-aspartate: step 2/4.</text>
</comment>
<dbReference type="PIRSF" id="PIRSF000148">
    <property type="entry name" value="ASA_dh"/>
    <property type="match status" value="1"/>
</dbReference>
<dbReference type="EC" id="1.2.1.11" evidence="4 12"/>
<feature type="binding site" evidence="12">
    <location>
        <begin position="37"/>
        <end position="38"/>
    </location>
    <ligand>
        <name>NADP(+)</name>
        <dbReference type="ChEBI" id="CHEBI:58349"/>
    </ligand>
</feature>
<dbReference type="InterPro" id="IPR005676">
    <property type="entry name" value="Asp_semi-ald_DH_pep-lack"/>
</dbReference>
<dbReference type="GO" id="GO:0004073">
    <property type="term" value="F:aspartate-semialdehyde dehydrogenase activity"/>
    <property type="evidence" value="ECO:0007669"/>
    <property type="project" value="UniProtKB-UniRule"/>
</dbReference>
<dbReference type="Pfam" id="PF01118">
    <property type="entry name" value="Semialdhyde_dh"/>
    <property type="match status" value="1"/>
</dbReference>
<dbReference type="SUPFAM" id="SSF51735">
    <property type="entry name" value="NAD(P)-binding Rossmann-fold domains"/>
    <property type="match status" value="1"/>
</dbReference>
<keyword evidence="8 12" id="KW-0220">Diaminopimelate biosynthesis</keyword>
<dbReference type="GO" id="GO:0019877">
    <property type="term" value="P:diaminopimelate biosynthetic process"/>
    <property type="evidence" value="ECO:0007669"/>
    <property type="project" value="UniProtKB-UniRule"/>
</dbReference>
<keyword evidence="10 12" id="KW-0457">Lysine biosynthesis</keyword>
<feature type="binding site" evidence="12">
    <location>
        <begin position="10"/>
        <end position="13"/>
    </location>
    <ligand>
        <name>NADP(+)</name>
        <dbReference type="ChEBI" id="CHEBI:58349"/>
    </ligand>
</feature>
<dbReference type="HAMAP" id="MF_02121">
    <property type="entry name" value="ASADH"/>
    <property type="match status" value="1"/>
</dbReference>
<evidence type="ECO:0000256" key="3">
    <source>
        <dbReference type="ARBA" id="ARBA00010584"/>
    </source>
</evidence>
<dbReference type="InterPro" id="IPR012280">
    <property type="entry name" value="Semialdhyde_DH_dimer_dom"/>
</dbReference>
<dbReference type="GO" id="GO:0050661">
    <property type="term" value="F:NADP binding"/>
    <property type="evidence" value="ECO:0007669"/>
    <property type="project" value="UniProtKB-UniRule"/>
</dbReference>
<reference evidence="15" key="1">
    <citation type="submission" date="2014-08" db="EMBL/GenBank/DDBJ databases">
        <authorList>
            <person name="Wibberg D."/>
        </authorList>
    </citation>
    <scope>NUCLEOTIDE SEQUENCE</scope>
</reference>
<dbReference type="CDD" id="cd02315">
    <property type="entry name" value="ScASADH_like_N"/>
    <property type="match status" value="1"/>
</dbReference>
<evidence type="ECO:0000256" key="11">
    <source>
        <dbReference type="ARBA" id="ARBA00023167"/>
    </source>
</evidence>
<protein>
    <recommendedName>
        <fullName evidence="4 12">Aspartate-semialdehyde dehydrogenase</fullName>
        <shortName evidence="12">ASA dehydrogenase</shortName>
        <shortName evidence="12">ASADH</shortName>
        <ecNumber evidence="4 12">1.2.1.11</ecNumber>
    </recommendedName>
    <alternativeName>
        <fullName evidence="12">Aspartate-beta-semialdehyde dehydrogenase</fullName>
    </alternativeName>
</protein>
<accession>A0A090I4T1</accession>
<dbReference type="EMBL" id="LN515531">
    <property type="protein sequence ID" value="CEA14473.1"/>
    <property type="molecule type" value="Genomic_DNA"/>
</dbReference>
<keyword evidence="5 12" id="KW-0028">Amino-acid biosynthesis</keyword>
<dbReference type="Pfam" id="PF02774">
    <property type="entry name" value="Semialdhyde_dhC"/>
    <property type="match status" value="1"/>
</dbReference>
<evidence type="ECO:0000313" key="15">
    <source>
        <dbReference type="EMBL" id="CEA14473.1"/>
    </source>
</evidence>
<keyword evidence="7 12" id="KW-0521">NADP</keyword>
<dbReference type="AlphaFoldDB" id="A0A090I4T1"/>
<feature type="binding site" evidence="12">
    <location>
        <position position="234"/>
    </location>
    <ligand>
        <name>substrate</name>
    </ligand>
</feature>
<dbReference type="GO" id="GO:0009088">
    <property type="term" value="P:threonine biosynthetic process"/>
    <property type="evidence" value="ECO:0007669"/>
    <property type="project" value="UniProtKB-UniRule"/>
</dbReference>
<dbReference type="GO" id="GO:0071266">
    <property type="term" value="P:'de novo' L-methionine biosynthetic process"/>
    <property type="evidence" value="ECO:0007669"/>
    <property type="project" value="UniProtKB-UniRule"/>
</dbReference>
<feature type="binding site" evidence="12">
    <location>
        <begin position="178"/>
        <end position="179"/>
    </location>
    <ligand>
        <name>NADP(+)</name>
        <dbReference type="ChEBI" id="CHEBI:58349"/>
    </ligand>
</feature>
<dbReference type="PANTHER" id="PTHR46718:SF1">
    <property type="entry name" value="ASPARTATE-SEMIALDEHYDE DEHYDROGENASE"/>
    <property type="match status" value="1"/>
</dbReference>
<evidence type="ECO:0000256" key="8">
    <source>
        <dbReference type="ARBA" id="ARBA00022915"/>
    </source>
</evidence>